<reference evidence="7 8" key="1">
    <citation type="submission" date="2017-12" db="EMBL/GenBank/DDBJ databases">
        <title>A pool of 800 enterococci isolated from chicken carcass rinse samples from New Zealand.</title>
        <authorList>
            <person name="Zhang J."/>
            <person name="Rogers L."/>
            <person name="Midwinter A."/>
            <person name="French N."/>
        </authorList>
    </citation>
    <scope>NUCLEOTIDE SEQUENCE [LARGE SCALE GENOMIC DNA]</scope>
    <source>
        <strain evidence="7 8">EN697</strain>
    </source>
</reference>
<dbReference type="Pfam" id="PF01555">
    <property type="entry name" value="N6_N4_Mtase"/>
    <property type="match status" value="2"/>
</dbReference>
<dbReference type="Proteomes" id="UP000289562">
    <property type="component" value="Unassembled WGS sequence"/>
</dbReference>
<gene>
    <name evidence="7" type="ORF">CYQ77_12860</name>
</gene>
<dbReference type="GO" id="GO:0008170">
    <property type="term" value="F:N-methyltransferase activity"/>
    <property type="evidence" value="ECO:0007669"/>
    <property type="project" value="InterPro"/>
</dbReference>
<keyword evidence="4" id="KW-0949">S-adenosyl-L-methionine</keyword>
<evidence type="ECO:0000256" key="5">
    <source>
        <dbReference type="ARBA" id="ARBA00022747"/>
    </source>
</evidence>
<dbReference type="AlphaFoldDB" id="A0AB37VSB5"/>
<evidence type="ECO:0000313" key="7">
    <source>
        <dbReference type="EMBL" id="RXU83693.1"/>
    </source>
</evidence>
<evidence type="ECO:0000256" key="1">
    <source>
        <dbReference type="ARBA" id="ARBA00006594"/>
    </source>
</evidence>
<dbReference type="Gene3D" id="3.40.50.150">
    <property type="entry name" value="Vaccinia Virus protein VP39"/>
    <property type="match status" value="2"/>
</dbReference>
<comment type="similarity">
    <text evidence="1">Belongs to the N(4)/N(6)-methyltransferase family.</text>
</comment>
<dbReference type="InterPro" id="IPR002052">
    <property type="entry name" value="DNA_methylase_N6_adenine_CS"/>
</dbReference>
<comment type="caution">
    <text evidence="7">The sequence shown here is derived from an EMBL/GenBank/DDBJ whole genome shotgun (WGS) entry which is preliminary data.</text>
</comment>
<evidence type="ECO:0000259" key="6">
    <source>
        <dbReference type="Pfam" id="PF01555"/>
    </source>
</evidence>
<dbReference type="EMBL" id="PJVH01000069">
    <property type="protein sequence ID" value="RXU83693.1"/>
    <property type="molecule type" value="Genomic_DNA"/>
</dbReference>
<dbReference type="PROSITE" id="PS00092">
    <property type="entry name" value="N6_MTASE"/>
    <property type="match status" value="1"/>
</dbReference>
<dbReference type="GO" id="GO:0003677">
    <property type="term" value="F:DNA binding"/>
    <property type="evidence" value="ECO:0007669"/>
    <property type="project" value="InterPro"/>
</dbReference>
<organism evidence="7 8">
    <name type="scientific">Enterococcus faecium</name>
    <name type="common">Streptococcus faecium</name>
    <dbReference type="NCBI Taxonomy" id="1352"/>
    <lineage>
        <taxon>Bacteria</taxon>
        <taxon>Bacillati</taxon>
        <taxon>Bacillota</taxon>
        <taxon>Bacilli</taxon>
        <taxon>Lactobacillales</taxon>
        <taxon>Enterococcaceae</taxon>
        <taxon>Enterococcus</taxon>
    </lineage>
</organism>
<dbReference type="InterPro" id="IPR002941">
    <property type="entry name" value="DNA_methylase_N4/N6"/>
</dbReference>
<dbReference type="InterPro" id="IPR002295">
    <property type="entry name" value="N4/N6-MTase_EcoPI_Mod-like"/>
</dbReference>
<sequence>MEGIRMIEPIAKSVKPKRHTPQYQMHKYFARRPYNVFNNLVKHYTKENDLVLDVFCGGGVTVFESVKENRRAIGVDLNPLASFITEMQMKQVDLTALEKFFDKFLESVSYLNDYYKIDIEGATKEIEWTEWAYVIECPNCHSPILLTEENKFLKSDGKKKNGFYNCSNPYCELNLHGGVKRVAGKQIGSEPIAVKFFGEGIININKYNNLSHQIIKVTADDELQENFIYPDAPISVDWDRTNEDKLIEKGIQNFSDFFTTRNYNLNVVIFNHILDLKKDDTIDQNLVDCLYFAFSSSLRYTNKMSKVSDHWENGKPSAMDKHAYWLPNVYIESNVLLQLKNRMEAIRKGLAFTEQKISSGIEMLDIDQLLHSNSGFSVLNQSSDVLPLPDKSINAVITDPPYGSNVQYGELSAYWNIWYQQYRHLDSFIYNEKEAVMNRKKQISGFKDALHYENMLFRVFKESHRVLKDDGYLVFTFNNKDLSVWIALLRAVTKAGFVLPEEGVIFQDYIESYKNTAHLRYSGNIQGDFIYSFKKGKYEINDSLKEYEPLMYIETQISRIINQLYATNIVYNTAELYQGIFSEIIEILCKYIAANIENESVFTTIFKKAGTILETVINRKLEFKEGAWFLRTGESTNE</sequence>
<feature type="domain" description="DNA methylase N-4/N-6" evidence="6">
    <location>
        <begin position="15"/>
        <end position="79"/>
    </location>
</feature>
<proteinExistence type="inferred from homology"/>
<name>A0AB37VSB5_ENTFC</name>
<keyword evidence="5" id="KW-0680">Restriction system</keyword>
<dbReference type="GO" id="GO:0032259">
    <property type="term" value="P:methylation"/>
    <property type="evidence" value="ECO:0007669"/>
    <property type="project" value="UniProtKB-KW"/>
</dbReference>
<evidence type="ECO:0000256" key="3">
    <source>
        <dbReference type="ARBA" id="ARBA00022679"/>
    </source>
</evidence>
<feature type="domain" description="DNA methylase N-4/N-6" evidence="6">
    <location>
        <begin position="393"/>
        <end position="546"/>
    </location>
</feature>
<evidence type="ECO:0000313" key="8">
    <source>
        <dbReference type="Proteomes" id="UP000289562"/>
    </source>
</evidence>
<dbReference type="InterPro" id="IPR029063">
    <property type="entry name" value="SAM-dependent_MTases_sf"/>
</dbReference>
<keyword evidence="2" id="KW-0489">Methyltransferase</keyword>
<evidence type="ECO:0000256" key="4">
    <source>
        <dbReference type="ARBA" id="ARBA00022691"/>
    </source>
</evidence>
<dbReference type="GO" id="GO:0009307">
    <property type="term" value="P:DNA restriction-modification system"/>
    <property type="evidence" value="ECO:0007669"/>
    <property type="project" value="UniProtKB-KW"/>
</dbReference>
<dbReference type="PRINTS" id="PR00506">
    <property type="entry name" value="D21N6MTFRASE"/>
</dbReference>
<evidence type="ECO:0000256" key="2">
    <source>
        <dbReference type="ARBA" id="ARBA00022603"/>
    </source>
</evidence>
<accession>A0AB37VSB5</accession>
<keyword evidence="3" id="KW-0808">Transferase</keyword>
<protein>
    <recommendedName>
        <fullName evidence="6">DNA methylase N-4/N-6 domain-containing protein</fullName>
    </recommendedName>
</protein>
<dbReference type="SUPFAM" id="SSF53335">
    <property type="entry name" value="S-adenosyl-L-methionine-dependent methyltransferases"/>
    <property type="match status" value="2"/>
</dbReference>